<gene>
    <name evidence="1" type="ORF">HNP81_000480</name>
</gene>
<name>A0ABR6CKQ4_9BACI</name>
<organism evidence="1 2">
    <name type="scientific">Peribacillus huizhouensis</name>
    <dbReference type="NCBI Taxonomy" id="1501239"/>
    <lineage>
        <taxon>Bacteria</taxon>
        <taxon>Bacillati</taxon>
        <taxon>Bacillota</taxon>
        <taxon>Bacilli</taxon>
        <taxon>Bacillales</taxon>
        <taxon>Bacillaceae</taxon>
        <taxon>Peribacillus</taxon>
    </lineage>
</organism>
<evidence type="ECO:0000313" key="2">
    <source>
        <dbReference type="Proteomes" id="UP000626697"/>
    </source>
</evidence>
<proteinExistence type="predicted"/>
<evidence type="ECO:0000313" key="1">
    <source>
        <dbReference type="EMBL" id="MBA9025198.1"/>
    </source>
</evidence>
<sequence length="257" mass="29648">MDQTIIIGMYQFVGFHLTKHLLELGHDVIGIDWELNDEKELEIGRNANFTFVKPSSLSGINVSNETTIYISLYDFNKRQVGLSMEATEEILLAFQNWGMIPNEKQPTVVLLYPLGAEKEKIHTIVEQSDWMKVIYLPTIYGPGQQEESVFEVSIQKKSRLEIEKALEREYKKDAIFIDDLLASFPEITILNEKKITVRSKLKNQWSQCAKLLFHPELLEERKANAEVVSAHQTYVFEIDNNTTPEEGIALQILHHNR</sequence>
<evidence type="ECO:0008006" key="3">
    <source>
        <dbReference type="Google" id="ProtNLM"/>
    </source>
</evidence>
<comment type="caution">
    <text evidence="1">The sequence shown here is derived from an EMBL/GenBank/DDBJ whole genome shotgun (WGS) entry which is preliminary data.</text>
</comment>
<protein>
    <recommendedName>
        <fullName evidence="3">UDP-glucose 4-epimerase</fullName>
    </recommendedName>
</protein>
<reference evidence="1 2" key="1">
    <citation type="submission" date="2020-08" db="EMBL/GenBank/DDBJ databases">
        <title>Genomic Encyclopedia of Type Strains, Phase IV (KMG-IV): sequencing the most valuable type-strain genomes for metagenomic binning, comparative biology and taxonomic classification.</title>
        <authorList>
            <person name="Goeker M."/>
        </authorList>
    </citation>
    <scope>NUCLEOTIDE SEQUENCE [LARGE SCALE GENOMIC DNA]</scope>
    <source>
        <strain evidence="1 2">DSM 105481</strain>
    </source>
</reference>
<dbReference type="Proteomes" id="UP000626697">
    <property type="component" value="Unassembled WGS sequence"/>
</dbReference>
<accession>A0ABR6CKQ4</accession>
<dbReference type="EMBL" id="JACJHX010000001">
    <property type="protein sequence ID" value="MBA9025198.1"/>
    <property type="molecule type" value="Genomic_DNA"/>
</dbReference>
<dbReference type="RefSeq" id="WP_182501420.1">
    <property type="nucleotide sequence ID" value="NZ_JACJHX010000001.1"/>
</dbReference>
<keyword evidence="2" id="KW-1185">Reference proteome</keyword>